<feature type="transmembrane region" description="Helical" evidence="1">
    <location>
        <begin position="31"/>
        <end position="56"/>
    </location>
</feature>
<proteinExistence type="predicted"/>
<sequence>MIEGLVGLAFAFVVYMLPWIVALARKHKQTTAIFVGSLFTNWTGIGWVIMLIWSVMK</sequence>
<gene>
    <name evidence="2" type="ORF">CPT_Muldoon_043</name>
</gene>
<feature type="transmembrane region" description="Helical" evidence="1">
    <location>
        <begin position="6"/>
        <end position="24"/>
    </location>
</feature>
<keyword evidence="3" id="KW-1185">Reference proteome</keyword>
<dbReference type="EMBL" id="MN095771">
    <property type="protein sequence ID" value="QFR55999.1"/>
    <property type="molecule type" value="Genomic_DNA"/>
</dbReference>
<keyword evidence="1" id="KW-1133">Transmembrane helix</keyword>
<accession>A0A5P8PH52</accession>
<evidence type="ECO:0000313" key="2">
    <source>
        <dbReference type="EMBL" id="QFR55999.1"/>
    </source>
</evidence>
<dbReference type="Pfam" id="PF14373">
    <property type="entry name" value="Imm_superinfect"/>
    <property type="match status" value="1"/>
</dbReference>
<dbReference type="Proteomes" id="UP000326777">
    <property type="component" value="Genome"/>
</dbReference>
<evidence type="ECO:0000256" key="1">
    <source>
        <dbReference type="SAM" id="Phobius"/>
    </source>
</evidence>
<reference evidence="3" key="1">
    <citation type="submission" date="2019-06" db="EMBL/GenBank/DDBJ databases">
        <title>Complete genome sequence of Serratia marcescens phage Muldoon.</title>
        <authorList>
            <person name="Campbell S."/>
            <person name="Atkinson C."/>
            <person name="Moreland R."/>
            <person name="Liu M."/>
            <person name="Ramsey J."/>
            <person name="Leavitt J."/>
        </authorList>
    </citation>
    <scope>NUCLEOTIDE SEQUENCE [LARGE SCALE GENOMIC DNA]</scope>
</reference>
<evidence type="ECO:0008006" key="4">
    <source>
        <dbReference type="Google" id="ProtNLM"/>
    </source>
</evidence>
<protein>
    <recommendedName>
        <fullName evidence="4">Superinfection immunity protein</fullName>
    </recommendedName>
</protein>
<keyword evidence="1" id="KW-0472">Membrane</keyword>
<organism evidence="2 3">
    <name type="scientific">Serratia phage Muldoon</name>
    <dbReference type="NCBI Taxonomy" id="2601678"/>
    <lineage>
        <taxon>Viruses</taxon>
        <taxon>Duplodnaviria</taxon>
        <taxon>Heunggongvirae</taxon>
        <taxon>Uroviricota</taxon>
        <taxon>Caudoviricetes</taxon>
        <taxon>Muldoonvirus</taxon>
        <taxon>Muldoonvirus muldoon</taxon>
    </lineage>
</organism>
<keyword evidence="1" id="KW-0812">Transmembrane</keyword>
<evidence type="ECO:0000313" key="3">
    <source>
        <dbReference type="Proteomes" id="UP000326777"/>
    </source>
</evidence>
<name>A0A5P8PH52_9CAUD</name>
<dbReference type="InterPro" id="IPR016410">
    <property type="entry name" value="Phage_imm"/>
</dbReference>